<proteinExistence type="predicted"/>
<reference evidence="1 3" key="1">
    <citation type="journal article" date="2014" name="Nat. Genet.">
        <title>Genome and transcriptome of the porcine whipworm Trichuris suis.</title>
        <authorList>
            <person name="Jex A.R."/>
            <person name="Nejsum P."/>
            <person name="Schwarz E.M."/>
            <person name="Hu L."/>
            <person name="Young N.D."/>
            <person name="Hall R.S."/>
            <person name="Korhonen P.K."/>
            <person name="Liao S."/>
            <person name="Thamsborg S."/>
            <person name="Xia J."/>
            <person name="Xu P."/>
            <person name="Wang S."/>
            <person name="Scheerlinck J.P."/>
            <person name="Hofmann A."/>
            <person name="Sternberg P.W."/>
            <person name="Wang J."/>
            <person name="Gasser R.B."/>
        </authorList>
    </citation>
    <scope>NUCLEOTIDE SEQUENCE [LARGE SCALE GENOMIC DNA]</scope>
    <source>
        <strain evidence="2">DCEP-RM93F</strain>
        <strain evidence="1">DCEP-RM93M</strain>
    </source>
</reference>
<accession>A0A085LJ94</accession>
<dbReference type="EMBL" id="KL363858">
    <property type="protein sequence ID" value="KFD45040.1"/>
    <property type="molecule type" value="Genomic_DNA"/>
</dbReference>
<dbReference type="EMBL" id="KL368011">
    <property type="protein sequence ID" value="KFD59394.1"/>
    <property type="molecule type" value="Genomic_DNA"/>
</dbReference>
<protein>
    <submittedName>
        <fullName evidence="1">Uncharacterized protein</fullName>
    </submittedName>
</protein>
<dbReference type="Proteomes" id="UP000030758">
    <property type="component" value="Unassembled WGS sequence"/>
</dbReference>
<evidence type="ECO:0000313" key="1">
    <source>
        <dbReference type="EMBL" id="KFD45040.1"/>
    </source>
</evidence>
<dbReference type="AlphaFoldDB" id="A0A085LJ94"/>
<evidence type="ECO:0000313" key="2">
    <source>
        <dbReference type="EMBL" id="KFD59394.1"/>
    </source>
</evidence>
<dbReference type="Proteomes" id="UP000030764">
    <property type="component" value="Unassembled WGS sequence"/>
</dbReference>
<organism evidence="1 3">
    <name type="scientific">Trichuris suis</name>
    <name type="common">pig whipworm</name>
    <dbReference type="NCBI Taxonomy" id="68888"/>
    <lineage>
        <taxon>Eukaryota</taxon>
        <taxon>Metazoa</taxon>
        <taxon>Ecdysozoa</taxon>
        <taxon>Nematoda</taxon>
        <taxon>Enoplea</taxon>
        <taxon>Dorylaimia</taxon>
        <taxon>Trichinellida</taxon>
        <taxon>Trichuridae</taxon>
        <taxon>Trichuris</taxon>
    </lineage>
</organism>
<sequence length="235" mass="26375">MVRLGRYDASARQSITDWLEKVQRVCWLRGINDVATVIPLRLTAGAFAVRMQLTAEDQKDPAKVKKALTDAFAVDSFGPYEQFVSRKLRADQHPDMFLAELRRLAAFFSGVSERTEACRFVARLLGNVRQFLRAGSRTEELSLSQIIACARVIIIDDRPTGVQEACLGTAGSQTAAWNWSDSEGSVVLKNYVGEYPPAIWSQARYEEEDQPDQAPCLVADKVWARPPDVRCDSRY</sequence>
<evidence type="ECO:0000313" key="3">
    <source>
        <dbReference type="Proteomes" id="UP000030764"/>
    </source>
</evidence>
<gene>
    <name evidence="1" type="ORF">M513_14082</name>
    <name evidence="2" type="ORF">M514_14082</name>
</gene>
<name>A0A085LJ94_9BILA</name>
<keyword evidence="3" id="KW-1185">Reference proteome</keyword>